<dbReference type="AlphaFoldDB" id="A0AAQ3UK30"/>
<evidence type="ECO:0000313" key="3">
    <source>
        <dbReference type="Proteomes" id="UP001341281"/>
    </source>
</evidence>
<name>A0AAQ3UK30_PASNO</name>
<keyword evidence="1" id="KW-0812">Transmembrane</keyword>
<reference evidence="2 3" key="1">
    <citation type="submission" date="2024-02" db="EMBL/GenBank/DDBJ databases">
        <title>High-quality chromosome-scale genome assembly of Pensacola bahiagrass (Paspalum notatum Flugge var. saurae).</title>
        <authorList>
            <person name="Vega J.M."/>
            <person name="Podio M."/>
            <person name="Orjuela J."/>
            <person name="Siena L.A."/>
            <person name="Pessino S.C."/>
            <person name="Combes M.C."/>
            <person name="Mariac C."/>
            <person name="Albertini E."/>
            <person name="Pupilli F."/>
            <person name="Ortiz J.P.A."/>
            <person name="Leblanc O."/>
        </authorList>
    </citation>
    <scope>NUCLEOTIDE SEQUENCE [LARGE SCALE GENOMIC DNA]</scope>
    <source>
        <strain evidence="2">R1</strain>
        <tissue evidence="2">Leaf</tissue>
    </source>
</reference>
<dbReference type="EMBL" id="CP144752">
    <property type="protein sequence ID" value="WVZ90609.1"/>
    <property type="molecule type" value="Genomic_DNA"/>
</dbReference>
<evidence type="ECO:0000313" key="2">
    <source>
        <dbReference type="EMBL" id="WVZ90609.1"/>
    </source>
</evidence>
<gene>
    <name evidence="2" type="ORF">U9M48_036894</name>
</gene>
<organism evidence="2 3">
    <name type="scientific">Paspalum notatum var. saurae</name>
    <dbReference type="NCBI Taxonomy" id="547442"/>
    <lineage>
        <taxon>Eukaryota</taxon>
        <taxon>Viridiplantae</taxon>
        <taxon>Streptophyta</taxon>
        <taxon>Embryophyta</taxon>
        <taxon>Tracheophyta</taxon>
        <taxon>Spermatophyta</taxon>
        <taxon>Magnoliopsida</taxon>
        <taxon>Liliopsida</taxon>
        <taxon>Poales</taxon>
        <taxon>Poaceae</taxon>
        <taxon>PACMAD clade</taxon>
        <taxon>Panicoideae</taxon>
        <taxon>Andropogonodae</taxon>
        <taxon>Paspaleae</taxon>
        <taxon>Paspalinae</taxon>
        <taxon>Paspalum</taxon>
    </lineage>
</organism>
<keyword evidence="1" id="KW-0472">Membrane</keyword>
<sequence>MGLLSRVVTTVIFLDHDLEQAKNLKLLLCVFEQLSGLKINFHKSELFCFGQTKLEEYSRLFGCNLGSFPFRYLGIPMHFNKKIGMLESFEKRLSGWKGKLLSVERRLVFINSVLSSLPMFMLSFFYVSRGVLKKMDYYRSRMINIKRNTASLDGISCAKQKNKGVRINLYFASGYSDFVMRTGSSYNLFKINILKIKP</sequence>
<proteinExistence type="predicted"/>
<protein>
    <submittedName>
        <fullName evidence="2">Uncharacterized protein</fullName>
    </submittedName>
</protein>
<keyword evidence="3" id="KW-1185">Reference proteome</keyword>
<feature type="transmembrane region" description="Helical" evidence="1">
    <location>
        <begin position="108"/>
        <end position="132"/>
    </location>
</feature>
<dbReference type="PANTHER" id="PTHR33116">
    <property type="entry name" value="REVERSE TRANSCRIPTASE ZINC-BINDING DOMAIN-CONTAINING PROTEIN-RELATED-RELATED"/>
    <property type="match status" value="1"/>
</dbReference>
<accession>A0AAQ3UK30</accession>
<keyword evidence="1" id="KW-1133">Transmembrane helix</keyword>
<dbReference type="Proteomes" id="UP001341281">
    <property type="component" value="Chromosome 08"/>
</dbReference>
<evidence type="ECO:0000256" key="1">
    <source>
        <dbReference type="SAM" id="Phobius"/>
    </source>
</evidence>
<dbReference type="PANTHER" id="PTHR33116:SF87">
    <property type="entry name" value="OS01G0158850 PROTEIN"/>
    <property type="match status" value="1"/>
</dbReference>